<reference evidence="1 2" key="1">
    <citation type="journal article" date="2018" name="Appl. Environ. Microbiol.">
        <title>Genome rearrangement shapes Prochlorococcus ecological adaptation.</title>
        <authorList>
            <person name="Yan W."/>
            <person name="Wei S."/>
            <person name="Wang Q."/>
            <person name="Xiao X."/>
            <person name="Zeng Q."/>
            <person name="Jiao N."/>
            <person name="Zhang R."/>
        </authorList>
    </citation>
    <scope>NUCLEOTIDE SEQUENCE [LARGE SCALE GENOMIC DNA]</scope>
    <source>
        <strain evidence="1 2">XMU1408</strain>
    </source>
</reference>
<gene>
    <name evidence="1" type="ORF">DNJ73_03735</name>
</gene>
<accession>A0A318RA96</accession>
<protein>
    <submittedName>
        <fullName evidence="1">Uncharacterized protein</fullName>
    </submittedName>
</protein>
<sequence length="88" mass="9696">MTSTTIRPKSNSSSLLEEALNQPPIGETANFAWNATPLGIAAIYKGISPSKPPYDQAIKEGEQLSMDLSREEKEFYLTKKGLALIFYS</sequence>
<dbReference type="EMBL" id="QJUE01000002">
    <property type="protein sequence ID" value="PYE02869.1"/>
    <property type="molecule type" value="Genomic_DNA"/>
</dbReference>
<proteinExistence type="predicted"/>
<comment type="caution">
    <text evidence="1">The sequence shown here is derived from an EMBL/GenBank/DDBJ whole genome shotgun (WGS) entry which is preliminary data.</text>
</comment>
<dbReference type="Proteomes" id="UP000247807">
    <property type="component" value="Unassembled WGS sequence"/>
</dbReference>
<evidence type="ECO:0000313" key="2">
    <source>
        <dbReference type="Proteomes" id="UP000247807"/>
    </source>
</evidence>
<dbReference type="RefSeq" id="WP_158466366.1">
    <property type="nucleotide sequence ID" value="NZ_QJUE01000002.1"/>
</dbReference>
<dbReference type="OrthoDB" id="557997at2"/>
<organism evidence="1 2">
    <name type="scientific">Prochlorococcus marinus XMU1408</name>
    <dbReference type="NCBI Taxonomy" id="2213228"/>
    <lineage>
        <taxon>Bacteria</taxon>
        <taxon>Bacillati</taxon>
        <taxon>Cyanobacteriota</taxon>
        <taxon>Cyanophyceae</taxon>
        <taxon>Synechococcales</taxon>
        <taxon>Prochlorococcaceae</taxon>
        <taxon>Prochlorococcus</taxon>
    </lineage>
</organism>
<dbReference type="AlphaFoldDB" id="A0A318RA96"/>
<name>A0A318RA96_PROMR</name>
<evidence type="ECO:0000313" key="1">
    <source>
        <dbReference type="EMBL" id="PYE02869.1"/>
    </source>
</evidence>